<dbReference type="EMBL" id="JBHUKR010000024">
    <property type="protein sequence ID" value="MFD2422098.1"/>
    <property type="molecule type" value="Genomic_DNA"/>
</dbReference>
<evidence type="ECO:0000313" key="3">
    <source>
        <dbReference type="EMBL" id="MFD2422098.1"/>
    </source>
</evidence>
<reference evidence="4" key="1">
    <citation type="journal article" date="2019" name="Int. J. Syst. Evol. Microbiol.">
        <title>The Global Catalogue of Microorganisms (GCM) 10K type strain sequencing project: providing services to taxonomists for standard genome sequencing and annotation.</title>
        <authorList>
            <consortium name="The Broad Institute Genomics Platform"/>
            <consortium name="The Broad Institute Genome Sequencing Center for Infectious Disease"/>
            <person name="Wu L."/>
            <person name="Ma J."/>
        </authorList>
    </citation>
    <scope>NUCLEOTIDE SEQUENCE [LARGE SCALE GENOMIC DNA]</scope>
    <source>
        <strain evidence="4">CGMCC 4.7645</strain>
    </source>
</reference>
<organism evidence="3 4">
    <name type="scientific">Amycolatopsis pigmentata</name>
    <dbReference type="NCBI Taxonomy" id="450801"/>
    <lineage>
        <taxon>Bacteria</taxon>
        <taxon>Bacillati</taxon>
        <taxon>Actinomycetota</taxon>
        <taxon>Actinomycetes</taxon>
        <taxon>Pseudonocardiales</taxon>
        <taxon>Pseudonocardiaceae</taxon>
        <taxon>Amycolatopsis</taxon>
    </lineage>
</organism>
<dbReference type="Pfam" id="PF09350">
    <property type="entry name" value="DJC28_CD"/>
    <property type="match status" value="1"/>
</dbReference>
<evidence type="ECO:0000259" key="2">
    <source>
        <dbReference type="Pfam" id="PF09350"/>
    </source>
</evidence>
<evidence type="ECO:0000256" key="1">
    <source>
        <dbReference type="SAM" id="MobiDB-lite"/>
    </source>
</evidence>
<protein>
    <submittedName>
        <fullName evidence="3">DUF1992 domain-containing protein</fullName>
    </submittedName>
</protein>
<feature type="domain" description="DnaJ homologue subfamily C member 28 conserved" evidence="2">
    <location>
        <begin position="14"/>
        <end position="84"/>
    </location>
</feature>
<keyword evidence="4" id="KW-1185">Reference proteome</keyword>
<accession>A0ABW5G512</accession>
<feature type="region of interest" description="Disordered" evidence="1">
    <location>
        <begin position="129"/>
        <end position="160"/>
    </location>
</feature>
<feature type="compositionally biased region" description="Basic residues" evidence="1">
    <location>
        <begin position="148"/>
        <end position="160"/>
    </location>
</feature>
<gene>
    <name evidence="3" type="ORF">ACFSXZ_37790</name>
</gene>
<dbReference type="InterPro" id="IPR018961">
    <property type="entry name" value="DnaJ_homolog_subfam-C_membr-28"/>
</dbReference>
<proteinExistence type="predicted"/>
<comment type="caution">
    <text evidence="3">The sequence shown here is derived from an EMBL/GenBank/DDBJ whole genome shotgun (WGS) entry which is preliminary data.</text>
</comment>
<name>A0ABW5G512_9PSEU</name>
<sequence length="160" mass="18191">MTERKPPGVSIESWVERQIREAQEAGRFDNLPGAGKPLPGLGLPYDELWWVRQKMASEGLSAEAALPTPLRLRKEIERLPETVRPLPTETAVREVVDELNKRIMDHLRAPSGPRVPVRPVDADAVVTTWKAEHAKRRPGPTPSAPRTPPRRRFFRRRKGF</sequence>
<dbReference type="Proteomes" id="UP001597417">
    <property type="component" value="Unassembled WGS sequence"/>
</dbReference>
<dbReference type="RefSeq" id="WP_378271001.1">
    <property type="nucleotide sequence ID" value="NZ_JBHUKR010000024.1"/>
</dbReference>
<evidence type="ECO:0000313" key="4">
    <source>
        <dbReference type="Proteomes" id="UP001597417"/>
    </source>
</evidence>